<gene>
    <name evidence="1" type="ORF">FMOSSE_LOCUS16626</name>
</gene>
<comment type="caution">
    <text evidence="1">The sequence shown here is derived from an EMBL/GenBank/DDBJ whole genome shotgun (WGS) entry which is preliminary data.</text>
</comment>
<protein>
    <submittedName>
        <fullName evidence="1">11142_t:CDS:1</fullName>
    </submittedName>
</protein>
<evidence type="ECO:0000313" key="2">
    <source>
        <dbReference type="Proteomes" id="UP000789375"/>
    </source>
</evidence>
<reference evidence="1" key="1">
    <citation type="submission" date="2021-06" db="EMBL/GenBank/DDBJ databases">
        <authorList>
            <person name="Kallberg Y."/>
            <person name="Tangrot J."/>
            <person name="Rosling A."/>
        </authorList>
    </citation>
    <scope>NUCLEOTIDE SEQUENCE</scope>
    <source>
        <strain evidence="1">87-6 pot B 2015</strain>
    </source>
</reference>
<evidence type="ECO:0000313" key="1">
    <source>
        <dbReference type="EMBL" id="CAG8750613.1"/>
    </source>
</evidence>
<name>A0A9N9IVP5_FUNMO</name>
<feature type="non-terminal residue" evidence="1">
    <location>
        <position position="1"/>
    </location>
</feature>
<keyword evidence="2" id="KW-1185">Reference proteome</keyword>
<dbReference type="SUPFAM" id="SSF52047">
    <property type="entry name" value="RNI-like"/>
    <property type="match status" value="1"/>
</dbReference>
<accession>A0A9N9IVP5</accession>
<proteinExistence type="predicted"/>
<dbReference type="Proteomes" id="UP000789375">
    <property type="component" value="Unassembled WGS sequence"/>
</dbReference>
<dbReference type="InterPro" id="IPR032675">
    <property type="entry name" value="LRR_dom_sf"/>
</dbReference>
<feature type="non-terminal residue" evidence="1">
    <location>
        <position position="186"/>
    </location>
</feature>
<dbReference type="AlphaFoldDB" id="A0A9N9IVP5"/>
<dbReference type="EMBL" id="CAJVPP010024945">
    <property type="protein sequence ID" value="CAG8750613.1"/>
    <property type="molecule type" value="Genomic_DNA"/>
</dbReference>
<dbReference type="Gene3D" id="3.80.10.10">
    <property type="entry name" value="Ribonuclease Inhibitor"/>
    <property type="match status" value="1"/>
</dbReference>
<organism evidence="1 2">
    <name type="scientific">Funneliformis mosseae</name>
    <name type="common">Endomycorrhizal fungus</name>
    <name type="synonym">Glomus mosseae</name>
    <dbReference type="NCBI Taxonomy" id="27381"/>
    <lineage>
        <taxon>Eukaryota</taxon>
        <taxon>Fungi</taxon>
        <taxon>Fungi incertae sedis</taxon>
        <taxon>Mucoromycota</taxon>
        <taxon>Glomeromycotina</taxon>
        <taxon>Glomeromycetes</taxon>
        <taxon>Glomerales</taxon>
        <taxon>Glomeraceae</taxon>
        <taxon>Funneliformis</taxon>
    </lineage>
</organism>
<sequence length="186" mass="21290">DLPKDVIKAIIIKASEALEQVSIKFRSEDISEGLETLVNHCQNITHLSLSAYTGQVDIASVISIISLLKNITHLKLSFGNINVGDELENEFSKLQLEKLQYLELINFDIKSLKGYLSKCCSPLSTIITNFIEETNLSIFLDFSKERNTLKWVGFDFIHPHPEKYLEVYRRMNETVEGHFQIFPAKQ</sequence>